<accession>A0A0C3GGT0</accession>
<dbReference type="OrthoDB" id="59229at2759"/>
<name>A0A0C3GGT0_PILCF</name>
<proteinExistence type="predicted"/>
<dbReference type="AlphaFoldDB" id="A0A0C3GGT0"/>
<dbReference type="SUPFAM" id="SSF52833">
    <property type="entry name" value="Thioredoxin-like"/>
    <property type="match status" value="1"/>
</dbReference>
<dbReference type="GO" id="GO:0016491">
    <property type="term" value="F:oxidoreductase activity"/>
    <property type="evidence" value="ECO:0007669"/>
    <property type="project" value="InterPro"/>
</dbReference>
<dbReference type="InterPro" id="IPR012882">
    <property type="entry name" value="Fmp46"/>
</dbReference>
<dbReference type="InterPro" id="IPR036249">
    <property type="entry name" value="Thioredoxin-like_sf"/>
</dbReference>
<keyword evidence="2" id="KW-1185">Reference proteome</keyword>
<dbReference type="Pfam" id="PF07955">
    <property type="entry name" value="DUF1687"/>
    <property type="match status" value="1"/>
</dbReference>
<dbReference type="Proteomes" id="UP000054166">
    <property type="component" value="Unassembled WGS sequence"/>
</dbReference>
<protein>
    <submittedName>
        <fullName evidence="1">Uncharacterized protein</fullName>
    </submittedName>
</protein>
<reference evidence="1 2" key="1">
    <citation type="submission" date="2014-04" db="EMBL/GenBank/DDBJ databases">
        <authorList>
            <consortium name="DOE Joint Genome Institute"/>
            <person name="Kuo A."/>
            <person name="Tarkka M."/>
            <person name="Buscot F."/>
            <person name="Kohler A."/>
            <person name="Nagy L.G."/>
            <person name="Floudas D."/>
            <person name="Copeland A."/>
            <person name="Barry K.W."/>
            <person name="Cichocki N."/>
            <person name="Veneault-Fourrey C."/>
            <person name="LaButti K."/>
            <person name="Lindquist E.A."/>
            <person name="Lipzen A."/>
            <person name="Lundell T."/>
            <person name="Morin E."/>
            <person name="Murat C."/>
            <person name="Sun H."/>
            <person name="Tunlid A."/>
            <person name="Henrissat B."/>
            <person name="Grigoriev I.V."/>
            <person name="Hibbett D.S."/>
            <person name="Martin F."/>
            <person name="Nordberg H.P."/>
            <person name="Cantor M.N."/>
            <person name="Hua S.X."/>
        </authorList>
    </citation>
    <scope>NUCLEOTIDE SEQUENCE [LARGE SCALE GENOMIC DNA]</scope>
    <source>
        <strain evidence="1 2">F 1598</strain>
    </source>
</reference>
<evidence type="ECO:0000313" key="2">
    <source>
        <dbReference type="Proteomes" id="UP000054166"/>
    </source>
</evidence>
<evidence type="ECO:0000313" key="1">
    <source>
        <dbReference type="EMBL" id="KIM89836.1"/>
    </source>
</evidence>
<dbReference type="InParanoid" id="A0A0C3GGT0"/>
<sequence length="184" mass="20933">MLVRLGAQALGSVSKTFRHGSRRTLATLTLFHNPNVPRSVKVLEQLEKARTQPYPKSRKIEYPPLSFDLDILERSPTVDEFSELIYLLNTTTYSDFLNQSMSPSYKAHPTNAQSLYDIVQEDPVIMRWPILINYKTQQIGRDPAEVAHVLKRLVVARDGAPDLDAAVPPRRMARPISTAWVDYD</sequence>
<dbReference type="InterPro" id="IPR006660">
    <property type="entry name" value="Arsenate_reductase-like"/>
</dbReference>
<gene>
    <name evidence="1" type="ORF">PILCRDRAFT_812628</name>
</gene>
<dbReference type="EMBL" id="KN832974">
    <property type="protein sequence ID" value="KIM89836.1"/>
    <property type="molecule type" value="Genomic_DNA"/>
</dbReference>
<organism evidence="1 2">
    <name type="scientific">Piloderma croceum (strain F 1598)</name>
    <dbReference type="NCBI Taxonomy" id="765440"/>
    <lineage>
        <taxon>Eukaryota</taxon>
        <taxon>Fungi</taxon>
        <taxon>Dikarya</taxon>
        <taxon>Basidiomycota</taxon>
        <taxon>Agaricomycotina</taxon>
        <taxon>Agaricomycetes</taxon>
        <taxon>Agaricomycetidae</taxon>
        <taxon>Atheliales</taxon>
        <taxon>Atheliaceae</taxon>
        <taxon>Piloderma</taxon>
    </lineage>
</organism>
<reference evidence="2" key="2">
    <citation type="submission" date="2015-01" db="EMBL/GenBank/DDBJ databases">
        <title>Evolutionary Origins and Diversification of the Mycorrhizal Mutualists.</title>
        <authorList>
            <consortium name="DOE Joint Genome Institute"/>
            <consortium name="Mycorrhizal Genomics Consortium"/>
            <person name="Kohler A."/>
            <person name="Kuo A."/>
            <person name="Nagy L.G."/>
            <person name="Floudas D."/>
            <person name="Copeland A."/>
            <person name="Barry K.W."/>
            <person name="Cichocki N."/>
            <person name="Veneault-Fourrey C."/>
            <person name="LaButti K."/>
            <person name="Lindquist E.A."/>
            <person name="Lipzen A."/>
            <person name="Lundell T."/>
            <person name="Morin E."/>
            <person name="Murat C."/>
            <person name="Riley R."/>
            <person name="Ohm R."/>
            <person name="Sun H."/>
            <person name="Tunlid A."/>
            <person name="Henrissat B."/>
            <person name="Grigoriev I.V."/>
            <person name="Hibbett D.S."/>
            <person name="Martin F."/>
        </authorList>
    </citation>
    <scope>NUCLEOTIDE SEQUENCE [LARGE SCALE GENOMIC DNA]</scope>
    <source>
        <strain evidence="2">F 1598</strain>
    </source>
</reference>
<dbReference type="PROSITE" id="PS51353">
    <property type="entry name" value="ARSC"/>
    <property type="match status" value="1"/>
</dbReference>
<dbReference type="GO" id="GO:0005739">
    <property type="term" value="C:mitochondrion"/>
    <property type="evidence" value="ECO:0007669"/>
    <property type="project" value="InterPro"/>
</dbReference>
<dbReference type="Gene3D" id="3.40.30.10">
    <property type="entry name" value="Glutaredoxin"/>
    <property type="match status" value="1"/>
</dbReference>
<dbReference type="HOGENOM" id="CLU_1468730_0_0_1"/>